<organism evidence="2 3">
    <name type="scientific">Arthrobacter echini</name>
    <dbReference type="NCBI Taxonomy" id="1529066"/>
    <lineage>
        <taxon>Bacteria</taxon>
        <taxon>Bacillati</taxon>
        <taxon>Actinomycetota</taxon>
        <taxon>Actinomycetes</taxon>
        <taxon>Micrococcales</taxon>
        <taxon>Micrococcaceae</taxon>
        <taxon>Arthrobacter</taxon>
    </lineage>
</organism>
<dbReference type="AlphaFoldDB" id="A0A4S5E7F1"/>
<evidence type="ECO:0000313" key="3">
    <source>
        <dbReference type="Proteomes" id="UP000305233"/>
    </source>
</evidence>
<evidence type="ECO:0000313" key="2">
    <source>
        <dbReference type="EMBL" id="THJ67484.1"/>
    </source>
</evidence>
<dbReference type="RefSeq" id="WP_136453422.1">
    <property type="nucleotide sequence ID" value="NZ_SSWH01000003.1"/>
</dbReference>
<keyword evidence="1" id="KW-0472">Membrane</keyword>
<reference evidence="2 3" key="1">
    <citation type="submission" date="2019-04" db="EMBL/GenBank/DDBJ databases">
        <authorList>
            <person name="Liu Q."/>
            <person name="Xin Y.-H."/>
        </authorList>
    </citation>
    <scope>NUCLEOTIDE SEQUENCE [LARGE SCALE GENOMIC DNA]</scope>
    <source>
        <strain evidence="2 3">AM23</strain>
    </source>
</reference>
<comment type="caution">
    <text evidence="2">The sequence shown here is derived from an EMBL/GenBank/DDBJ whole genome shotgun (WGS) entry which is preliminary data.</text>
</comment>
<feature type="transmembrane region" description="Helical" evidence="1">
    <location>
        <begin position="390"/>
        <end position="409"/>
    </location>
</feature>
<sequence>MAEHTANLIDDREVTVLLLADPLSWRIRAVEELVVDSATSCIRRRSLQVAPLRPLLRGRVKRRDTHALVAINVAPMPRGPLLDFDVSGPLGDAWLLPRTEIATRQRDYLLCLASNCGEHPSAHVRELLTAILGFSGEWFVAGVPRDLGGYFRDGLGRPVPFATQQVWQEIGEQCRSILRPRLDEFKGYSAPENPALVLPSLFINGIVSSDEEATAVLREYGALLNHIDASSRTSAAPNDAEEFLVALADYANSYDLIVAMSVPLDEPFLVKFSERRDLQLSSFRGSGRQDLVVADAQTNHVTFKVSDPNVRIASFMALEPGSEQFSYGAFQSRKDQQSRAFYAHDPDRDYRLRLEFRLALLRRLQAVPYIVALLLALLSVALWNSSPTELGALALIVGPSAIAASVLLTREPSTLGSRLRLASSILVALTLVALVSTATLLYVLGSVS</sequence>
<keyword evidence="3" id="KW-1185">Reference proteome</keyword>
<feature type="transmembrane region" description="Helical" evidence="1">
    <location>
        <begin position="421"/>
        <end position="444"/>
    </location>
</feature>
<accession>A0A4S5E7F1</accession>
<keyword evidence="1" id="KW-1133">Transmembrane helix</keyword>
<dbReference type="Proteomes" id="UP000305233">
    <property type="component" value="Unassembled WGS sequence"/>
</dbReference>
<feature type="transmembrane region" description="Helical" evidence="1">
    <location>
        <begin position="366"/>
        <end position="384"/>
    </location>
</feature>
<keyword evidence="1" id="KW-0812">Transmembrane</keyword>
<protein>
    <submittedName>
        <fullName evidence="2">Uncharacterized protein</fullName>
    </submittedName>
</protein>
<dbReference type="EMBL" id="SSWH01000003">
    <property type="protein sequence ID" value="THJ67484.1"/>
    <property type="molecule type" value="Genomic_DNA"/>
</dbReference>
<gene>
    <name evidence="2" type="ORF">E8P82_05145</name>
</gene>
<name>A0A4S5E7F1_9MICC</name>
<proteinExistence type="predicted"/>
<evidence type="ECO:0000256" key="1">
    <source>
        <dbReference type="SAM" id="Phobius"/>
    </source>
</evidence>
<dbReference type="OrthoDB" id="5149577at2"/>